<dbReference type="AlphaFoldDB" id="A0A914GRX5"/>
<name>A0A914GRX5_GLORO</name>
<sequence length="169" mass="19422">MVLRYSEAIFITIQLFNFFLLSNAMNMHDFLWASAVRTDQSSQNSALTDTLTYETNKSPAKLLMAVPFKRAFDRLDVSNFDFNKRFVEVLNDVAPSPLGKLLFNIHRMPSELPDKRKLAEGLKRRRWAMQAKQYLKQQQPQQLHAAGRGPTVSRVPGFGLSFGGMRRLR</sequence>
<evidence type="ECO:0000313" key="1">
    <source>
        <dbReference type="Proteomes" id="UP000887572"/>
    </source>
</evidence>
<protein>
    <submittedName>
        <fullName evidence="2">Uncharacterized protein</fullName>
    </submittedName>
</protein>
<keyword evidence="1" id="KW-1185">Reference proteome</keyword>
<reference evidence="2" key="1">
    <citation type="submission" date="2022-11" db="UniProtKB">
        <authorList>
            <consortium name="WormBaseParasite"/>
        </authorList>
    </citation>
    <scope>IDENTIFICATION</scope>
</reference>
<accession>A0A914GRX5</accession>
<evidence type="ECO:0000313" key="2">
    <source>
        <dbReference type="WBParaSite" id="Gr19_v10_g10835.t2"/>
    </source>
</evidence>
<dbReference type="WBParaSite" id="Gr19_v10_g10835.t2">
    <property type="protein sequence ID" value="Gr19_v10_g10835.t2"/>
    <property type="gene ID" value="Gr19_v10_g10835"/>
</dbReference>
<dbReference type="Proteomes" id="UP000887572">
    <property type="component" value="Unplaced"/>
</dbReference>
<organism evidence="1 2">
    <name type="scientific">Globodera rostochiensis</name>
    <name type="common">Golden nematode worm</name>
    <name type="synonym">Heterodera rostochiensis</name>
    <dbReference type="NCBI Taxonomy" id="31243"/>
    <lineage>
        <taxon>Eukaryota</taxon>
        <taxon>Metazoa</taxon>
        <taxon>Ecdysozoa</taxon>
        <taxon>Nematoda</taxon>
        <taxon>Chromadorea</taxon>
        <taxon>Rhabditida</taxon>
        <taxon>Tylenchina</taxon>
        <taxon>Tylenchomorpha</taxon>
        <taxon>Tylenchoidea</taxon>
        <taxon>Heteroderidae</taxon>
        <taxon>Heteroderinae</taxon>
        <taxon>Globodera</taxon>
    </lineage>
</organism>
<proteinExistence type="predicted"/>